<evidence type="ECO:0000313" key="2">
    <source>
        <dbReference type="Proteomes" id="UP000549971"/>
    </source>
</evidence>
<dbReference type="RefSeq" id="WP_184795478.1">
    <property type="nucleotide sequence ID" value="NZ_JACHMY010000001.1"/>
</dbReference>
<dbReference type="Proteomes" id="UP000549971">
    <property type="component" value="Unassembled WGS sequence"/>
</dbReference>
<keyword evidence="2" id="KW-1185">Reference proteome</keyword>
<comment type="caution">
    <text evidence="1">The sequence shown here is derived from an EMBL/GenBank/DDBJ whole genome shotgun (WGS) entry which is preliminary data.</text>
</comment>
<evidence type="ECO:0000313" key="1">
    <source>
        <dbReference type="EMBL" id="MBB5835889.1"/>
    </source>
</evidence>
<dbReference type="EMBL" id="JACHMY010000001">
    <property type="protein sequence ID" value="MBB5835889.1"/>
    <property type="molecule type" value="Genomic_DNA"/>
</dbReference>
<name>A0A7W9MTN7_9ACTN</name>
<gene>
    <name evidence="1" type="ORF">HDA39_002623</name>
</gene>
<sequence>MTTTATNGTTDITEIGQEMWSYLTGKGASVEYTFENLQIEVPKTTGPESPSAVWRLNGTLRIKTSDNDDTGSAGGA</sequence>
<organism evidence="1 2">
    <name type="scientific">Kribbella italica</name>
    <dbReference type="NCBI Taxonomy" id="1540520"/>
    <lineage>
        <taxon>Bacteria</taxon>
        <taxon>Bacillati</taxon>
        <taxon>Actinomycetota</taxon>
        <taxon>Actinomycetes</taxon>
        <taxon>Propionibacteriales</taxon>
        <taxon>Kribbellaceae</taxon>
        <taxon>Kribbella</taxon>
    </lineage>
</organism>
<protein>
    <submittedName>
        <fullName evidence="1">Uncharacterized protein</fullName>
    </submittedName>
</protein>
<reference evidence="1 2" key="1">
    <citation type="submission" date="2020-08" db="EMBL/GenBank/DDBJ databases">
        <title>Sequencing the genomes of 1000 actinobacteria strains.</title>
        <authorList>
            <person name="Klenk H.-P."/>
        </authorList>
    </citation>
    <scope>NUCLEOTIDE SEQUENCE [LARGE SCALE GENOMIC DNA]</scope>
    <source>
        <strain evidence="1 2">DSM 28967</strain>
    </source>
</reference>
<accession>A0A7W9MTN7</accession>
<dbReference type="AlphaFoldDB" id="A0A7W9MTN7"/>
<proteinExistence type="predicted"/>